<feature type="chain" id="PRO_5026911168" evidence="2">
    <location>
        <begin position="22"/>
        <end position="216"/>
    </location>
</feature>
<dbReference type="InterPro" id="IPR011250">
    <property type="entry name" value="OMP/PagP_B-barrel"/>
</dbReference>
<evidence type="ECO:0000313" key="4">
    <source>
        <dbReference type="EMBL" id="EDP6814704.1"/>
    </source>
</evidence>
<keyword evidence="1 2" id="KW-0732">Signal</keyword>
<name>A0A6N6BCE8_CAMLA</name>
<dbReference type="EMBL" id="AANNSE010000004">
    <property type="protein sequence ID" value="EDP6814704.1"/>
    <property type="molecule type" value="Genomic_DNA"/>
</dbReference>
<evidence type="ECO:0000256" key="2">
    <source>
        <dbReference type="SAM" id="SignalP"/>
    </source>
</evidence>
<dbReference type="SUPFAM" id="SSF56925">
    <property type="entry name" value="OMPA-like"/>
    <property type="match status" value="1"/>
</dbReference>
<organism evidence="4 5">
    <name type="scientific">Campylobacter lari</name>
    <dbReference type="NCBI Taxonomy" id="201"/>
    <lineage>
        <taxon>Bacteria</taxon>
        <taxon>Pseudomonadati</taxon>
        <taxon>Campylobacterota</taxon>
        <taxon>Epsilonproteobacteria</taxon>
        <taxon>Campylobacterales</taxon>
        <taxon>Campylobacteraceae</taxon>
        <taxon>Campylobacter</taxon>
    </lineage>
</organism>
<dbReference type="Pfam" id="PF13505">
    <property type="entry name" value="OMP_b-brl"/>
    <property type="match status" value="1"/>
</dbReference>
<dbReference type="Proteomes" id="UP000471322">
    <property type="component" value="Unassembled WGS sequence"/>
</dbReference>
<feature type="signal peptide" evidence="2">
    <location>
        <begin position="1"/>
        <end position="21"/>
    </location>
</feature>
<comment type="caution">
    <text evidence="4">The sequence shown here is derived from an EMBL/GenBank/DDBJ whole genome shotgun (WGS) entry which is preliminary data.</text>
</comment>
<accession>A0A6N6BCE8</accession>
<evidence type="ECO:0000259" key="3">
    <source>
        <dbReference type="Pfam" id="PF13505"/>
    </source>
</evidence>
<gene>
    <name evidence="4" type="ORF">GL567_03840</name>
</gene>
<dbReference type="RefSeq" id="WP_214098331.1">
    <property type="nucleotide sequence ID" value="NZ_JAHCYN010000003.1"/>
</dbReference>
<proteinExistence type="predicted"/>
<dbReference type="AlphaFoldDB" id="A0A6N6BCE8"/>
<evidence type="ECO:0000313" key="5">
    <source>
        <dbReference type="Proteomes" id="UP000471322"/>
    </source>
</evidence>
<sequence length="216" mass="24476">MKLKLFSLVASVALISNLALADENSGLLLGIDAGWFHTKVKSDINHINSNNNKKFNGDLEGNIPVFSLRAGYRFNENHRIYGAYNYSSELSDVINTTRLKIDGEFTTHKFLLSYDFTPKIFEKTRAVLGIYGGYAKTDITLKTNFLSLSQNFDGYTYGAKIGALYELNQANEIEFGFKAEQSHYNTRNFYQGAVGSNFYDPKQTNYGLYLGYTYKF</sequence>
<protein>
    <submittedName>
        <fullName evidence="4">Outer membrane beta-barrel protein</fullName>
    </submittedName>
</protein>
<dbReference type="InterPro" id="IPR027385">
    <property type="entry name" value="Beta-barrel_OMP"/>
</dbReference>
<feature type="domain" description="Outer membrane protein beta-barrel" evidence="3">
    <location>
        <begin position="8"/>
        <end position="212"/>
    </location>
</feature>
<evidence type="ECO:0000256" key="1">
    <source>
        <dbReference type="ARBA" id="ARBA00022729"/>
    </source>
</evidence>
<reference evidence="4 5" key="1">
    <citation type="submission" date="2019-11" db="EMBL/GenBank/DDBJ databases">
        <authorList>
            <consortium name="PulseNet: The National Subtyping Network for Foodborne Disease Surveillance"/>
            <person name="Tarr C.L."/>
            <person name="Trees E."/>
            <person name="Katz L.S."/>
            <person name="Carleton-Romer H.A."/>
            <person name="Stroika S."/>
            <person name="Kucerova Z."/>
            <person name="Roache K.F."/>
            <person name="Sabol A.L."/>
            <person name="Besser J."/>
            <person name="Gerner-Smidt P."/>
        </authorList>
    </citation>
    <scope>NUCLEOTIDE SEQUENCE [LARGE SCALE GENOMIC DNA]</scope>
    <source>
        <strain evidence="4 5">PNUSAC013627</strain>
    </source>
</reference>
<dbReference type="Gene3D" id="2.40.160.20">
    <property type="match status" value="1"/>
</dbReference>